<accession>A0A371FRN4</accession>
<organism evidence="2 3">
    <name type="scientific">Mucuna pruriens</name>
    <name type="common">Velvet bean</name>
    <name type="synonym">Dolichos pruriens</name>
    <dbReference type="NCBI Taxonomy" id="157652"/>
    <lineage>
        <taxon>Eukaryota</taxon>
        <taxon>Viridiplantae</taxon>
        <taxon>Streptophyta</taxon>
        <taxon>Embryophyta</taxon>
        <taxon>Tracheophyta</taxon>
        <taxon>Spermatophyta</taxon>
        <taxon>Magnoliopsida</taxon>
        <taxon>eudicotyledons</taxon>
        <taxon>Gunneridae</taxon>
        <taxon>Pentapetalae</taxon>
        <taxon>rosids</taxon>
        <taxon>fabids</taxon>
        <taxon>Fabales</taxon>
        <taxon>Fabaceae</taxon>
        <taxon>Papilionoideae</taxon>
        <taxon>50 kb inversion clade</taxon>
        <taxon>NPAAA clade</taxon>
        <taxon>indigoferoid/millettioid clade</taxon>
        <taxon>Phaseoleae</taxon>
        <taxon>Mucuna</taxon>
    </lineage>
</organism>
<keyword evidence="3" id="KW-1185">Reference proteome</keyword>
<dbReference type="EMBL" id="QJKJ01008063">
    <property type="protein sequence ID" value="RDX80922.1"/>
    <property type="molecule type" value="Genomic_DNA"/>
</dbReference>
<reference evidence="2" key="1">
    <citation type="submission" date="2018-05" db="EMBL/GenBank/DDBJ databases">
        <title>Draft genome of Mucuna pruriens seed.</title>
        <authorList>
            <person name="Nnadi N.E."/>
            <person name="Vos R."/>
            <person name="Hasami M.H."/>
            <person name="Devisetty U.K."/>
            <person name="Aguiy J.C."/>
        </authorList>
    </citation>
    <scope>NUCLEOTIDE SEQUENCE [LARGE SCALE GENOMIC DNA]</scope>
    <source>
        <strain evidence="2">JCA_2017</strain>
    </source>
</reference>
<protein>
    <submittedName>
        <fullName evidence="2">Uncharacterized protein</fullName>
    </submittedName>
</protein>
<evidence type="ECO:0000256" key="1">
    <source>
        <dbReference type="SAM" id="MobiDB-lite"/>
    </source>
</evidence>
<dbReference type="AlphaFoldDB" id="A0A371FRN4"/>
<feature type="region of interest" description="Disordered" evidence="1">
    <location>
        <begin position="168"/>
        <end position="194"/>
    </location>
</feature>
<evidence type="ECO:0000313" key="3">
    <source>
        <dbReference type="Proteomes" id="UP000257109"/>
    </source>
</evidence>
<proteinExistence type="predicted"/>
<name>A0A371FRN4_MUCPR</name>
<feature type="non-terminal residue" evidence="2">
    <location>
        <position position="1"/>
    </location>
</feature>
<sequence length="194" mass="21745">MGIKLSYISKIDVHVGTVSIEFSDTLVQFNIFEAMKHPTEDYSLFGINLIDELVEECLQLDSSSEDIPDFAEDTDLICCLGSLTKEVDYDKVWEVHNLSDSEDDNIDLADLSKRVELIKLLDQVCKYENLECSIKAEVQVVETKKLFPAQVATMFIIQFYPGQKESATTAKGRDHVGTPSAESNSIRPARSESI</sequence>
<evidence type="ECO:0000313" key="2">
    <source>
        <dbReference type="EMBL" id="RDX80922.1"/>
    </source>
</evidence>
<comment type="caution">
    <text evidence="2">The sequence shown here is derived from an EMBL/GenBank/DDBJ whole genome shotgun (WGS) entry which is preliminary data.</text>
</comment>
<dbReference type="OrthoDB" id="1459910at2759"/>
<dbReference type="Proteomes" id="UP000257109">
    <property type="component" value="Unassembled WGS sequence"/>
</dbReference>
<gene>
    <name evidence="2" type="ORF">CR513_38460</name>
</gene>